<accession>A0A366KXH7</accession>
<reference evidence="2 3" key="1">
    <citation type="submission" date="2018-07" db="EMBL/GenBank/DDBJ databases">
        <title>A draft genome of a endophytic bacteria, a new species of Pedobacter.</title>
        <authorList>
            <person name="Zhang Z.D."/>
            <person name="Chen Z.J."/>
        </authorList>
    </citation>
    <scope>NUCLEOTIDE SEQUENCE [LARGE SCALE GENOMIC DNA]</scope>
    <source>
        <strain evidence="2 3">RS10</strain>
    </source>
</reference>
<organism evidence="2 3">
    <name type="scientific">Pedobacter miscanthi</name>
    <dbReference type="NCBI Taxonomy" id="2259170"/>
    <lineage>
        <taxon>Bacteria</taxon>
        <taxon>Pseudomonadati</taxon>
        <taxon>Bacteroidota</taxon>
        <taxon>Sphingobacteriia</taxon>
        <taxon>Sphingobacteriales</taxon>
        <taxon>Sphingobacteriaceae</taxon>
        <taxon>Pedobacter</taxon>
    </lineage>
</organism>
<feature type="transmembrane region" description="Helical" evidence="1">
    <location>
        <begin position="67"/>
        <end position="88"/>
    </location>
</feature>
<evidence type="ECO:0000256" key="1">
    <source>
        <dbReference type="SAM" id="Phobius"/>
    </source>
</evidence>
<dbReference type="Proteomes" id="UP000252081">
    <property type="component" value="Unassembled WGS sequence"/>
</dbReference>
<proteinExistence type="predicted"/>
<keyword evidence="1" id="KW-1133">Transmembrane helix</keyword>
<evidence type="ECO:0000313" key="3">
    <source>
        <dbReference type="Proteomes" id="UP000252081"/>
    </source>
</evidence>
<comment type="caution">
    <text evidence="2">The sequence shown here is derived from an EMBL/GenBank/DDBJ whole genome shotgun (WGS) entry which is preliminary data.</text>
</comment>
<dbReference type="AlphaFoldDB" id="A0A366KXH7"/>
<protein>
    <recommendedName>
        <fullName evidence="4">2TM domain-containing protein</fullName>
    </recommendedName>
</protein>
<feature type="transmembrane region" description="Helical" evidence="1">
    <location>
        <begin position="100"/>
        <end position="124"/>
    </location>
</feature>
<keyword evidence="3" id="KW-1185">Reference proteome</keyword>
<dbReference type="RefSeq" id="WP_113949507.1">
    <property type="nucleotide sequence ID" value="NZ_QNQU01000011.1"/>
</dbReference>
<evidence type="ECO:0008006" key="4">
    <source>
        <dbReference type="Google" id="ProtNLM"/>
    </source>
</evidence>
<sequence>MPARKKIDLDQIEEEVKKESVEPKGNSFNEAEELDKEIERQFKREQIKTWQLYNSTLNTNAIERKKYAWYIFSLTCVWALLIFIFIFLQAIKCFSLSEKVLIALITTTTINFFGFFLLVTKYLFNINEHKLMGDKSLQQKKFSSKKKKVNNQT</sequence>
<gene>
    <name evidence="2" type="ORF">DRW42_14315</name>
</gene>
<evidence type="ECO:0000313" key="2">
    <source>
        <dbReference type="EMBL" id="RBQ06258.1"/>
    </source>
</evidence>
<dbReference type="OrthoDB" id="1366101at2"/>
<keyword evidence="1" id="KW-0812">Transmembrane</keyword>
<name>A0A366KXH7_9SPHI</name>
<dbReference type="EMBL" id="QNQU01000011">
    <property type="protein sequence ID" value="RBQ06258.1"/>
    <property type="molecule type" value="Genomic_DNA"/>
</dbReference>
<keyword evidence="1" id="KW-0472">Membrane</keyword>